<protein>
    <recommendedName>
        <fullName evidence="6">FAD-binding domain-containing protein</fullName>
    </recommendedName>
</protein>
<evidence type="ECO:0000259" key="6">
    <source>
        <dbReference type="Pfam" id="PF01494"/>
    </source>
</evidence>
<comment type="caution">
    <text evidence="7">The sequence shown here is derived from an EMBL/GenBank/DDBJ whole genome shotgun (WGS) entry which is preliminary data.</text>
</comment>
<evidence type="ECO:0000256" key="4">
    <source>
        <dbReference type="ARBA" id="ARBA00023027"/>
    </source>
</evidence>
<dbReference type="Gene3D" id="3.30.9.10">
    <property type="entry name" value="D-Amino Acid Oxidase, subunit A, domain 2"/>
    <property type="match status" value="1"/>
</dbReference>
<dbReference type="InterPro" id="IPR002938">
    <property type="entry name" value="FAD-bd"/>
</dbReference>
<evidence type="ECO:0000256" key="3">
    <source>
        <dbReference type="ARBA" id="ARBA00023002"/>
    </source>
</evidence>
<dbReference type="PRINTS" id="PR00420">
    <property type="entry name" value="RNGMNOXGNASE"/>
</dbReference>
<keyword evidence="8" id="KW-1185">Reference proteome</keyword>
<proteinExistence type="predicted"/>
<accession>A0A9P7N5G9</accession>
<dbReference type="Pfam" id="PF01494">
    <property type="entry name" value="FAD_binding_3"/>
    <property type="match status" value="1"/>
</dbReference>
<dbReference type="GO" id="GO:0016491">
    <property type="term" value="F:oxidoreductase activity"/>
    <property type="evidence" value="ECO:0007669"/>
    <property type="project" value="UniProtKB-KW"/>
</dbReference>
<evidence type="ECO:0000313" key="8">
    <source>
        <dbReference type="Proteomes" id="UP000748025"/>
    </source>
</evidence>
<dbReference type="EMBL" id="SRPW01002922">
    <property type="protein sequence ID" value="KAG5989480.1"/>
    <property type="molecule type" value="Genomic_DNA"/>
</dbReference>
<feature type="domain" description="FAD-binding" evidence="6">
    <location>
        <begin position="18"/>
        <end position="383"/>
    </location>
</feature>
<evidence type="ECO:0000256" key="2">
    <source>
        <dbReference type="ARBA" id="ARBA00022827"/>
    </source>
</evidence>
<organism evidence="7 8">
    <name type="scientific">Claviceps pusilla</name>
    <dbReference type="NCBI Taxonomy" id="123648"/>
    <lineage>
        <taxon>Eukaryota</taxon>
        <taxon>Fungi</taxon>
        <taxon>Dikarya</taxon>
        <taxon>Ascomycota</taxon>
        <taxon>Pezizomycotina</taxon>
        <taxon>Sordariomycetes</taxon>
        <taxon>Hypocreomycetidae</taxon>
        <taxon>Hypocreales</taxon>
        <taxon>Clavicipitaceae</taxon>
        <taxon>Claviceps</taxon>
    </lineage>
</organism>
<evidence type="ECO:0000256" key="5">
    <source>
        <dbReference type="SAM" id="Phobius"/>
    </source>
</evidence>
<dbReference type="Proteomes" id="UP000748025">
    <property type="component" value="Unassembled WGS sequence"/>
</dbReference>
<sequence length="452" mass="50762">MDSRSKHSSQTPRSPFDKVLIVGAGPAGLLLAILLARNNIPSTVVETWDRVDERLRATQYGVPATRVFRQAGILDDIRAESTTNFPTICWRSVRTGERLTGIDLSVIKEDPDRMAILPLNKMLHIMLRHCRERYADYVTLLFKHRVIGVEQDATSASATIEVGHGGGENEEHEANKIIRLTADYVVGCDGGQSRVRKILFQRNWPGETFPTQLLVQNVYYPGFEEHGWEGGNYMIDDEFWGLIAKRGRAQDSDADANADGPLWRVTYGDSAADLSQQDYLRRRELAFKKMLPGHPDPSQYNVTQTDCFRIHNRCVQQMRVGRIFLAGDAAHVCNPFGGYGCMAAVLDAQGLADCLVGYHDGRADEDILDAYAEIRRDKFIRFVDRRSRKNLERVSATKADTALATDPFLALLKGMEGDVDATRKFLLTLQKQSSIEFDFTTLYRKGPASSRV</sequence>
<keyword evidence="3" id="KW-0560">Oxidoreductase</keyword>
<keyword evidence="5" id="KW-0472">Membrane</keyword>
<keyword evidence="1" id="KW-0285">Flavoprotein</keyword>
<dbReference type="PANTHER" id="PTHR43476">
    <property type="entry name" value="3-(3-HYDROXY-PHENYL)PROPIONATE/3-HYDROXYCINNAMIC ACID HYDROXYLASE"/>
    <property type="match status" value="1"/>
</dbReference>
<keyword evidence="4" id="KW-0520">NAD</keyword>
<dbReference type="Gene3D" id="3.50.50.60">
    <property type="entry name" value="FAD/NAD(P)-binding domain"/>
    <property type="match status" value="1"/>
</dbReference>
<dbReference type="GO" id="GO:0071949">
    <property type="term" value="F:FAD binding"/>
    <property type="evidence" value="ECO:0007669"/>
    <property type="project" value="InterPro"/>
</dbReference>
<gene>
    <name evidence="7" type="ORF">E4U43_004491</name>
</gene>
<dbReference type="InterPro" id="IPR036188">
    <property type="entry name" value="FAD/NAD-bd_sf"/>
</dbReference>
<evidence type="ECO:0000256" key="1">
    <source>
        <dbReference type="ARBA" id="ARBA00022630"/>
    </source>
</evidence>
<feature type="transmembrane region" description="Helical" evidence="5">
    <location>
        <begin position="20"/>
        <end position="36"/>
    </location>
</feature>
<dbReference type="InterPro" id="IPR050631">
    <property type="entry name" value="PheA/TfdB_FAD_monoxygenase"/>
</dbReference>
<evidence type="ECO:0000313" key="7">
    <source>
        <dbReference type="EMBL" id="KAG5989480.1"/>
    </source>
</evidence>
<keyword evidence="2" id="KW-0274">FAD</keyword>
<keyword evidence="5" id="KW-0812">Transmembrane</keyword>
<dbReference type="SUPFAM" id="SSF51905">
    <property type="entry name" value="FAD/NAD(P)-binding domain"/>
    <property type="match status" value="1"/>
</dbReference>
<dbReference type="AlphaFoldDB" id="A0A9P7N5G9"/>
<dbReference type="PANTHER" id="PTHR43476:SF4">
    <property type="entry name" value="BLR0106 PROTEIN"/>
    <property type="match status" value="1"/>
</dbReference>
<keyword evidence="5" id="KW-1133">Transmembrane helix</keyword>
<name>A0A9P7N5G9_9HYPO</name>
<reference evidence="7" key="1">
    <citation type="journal article" date="2020" name="bioRxiv">
        <title>Whole genome comparisons of ergot fungi reveals the divergence and evolution of species within the genus Claviceps are the result of varying mechanisms driving genome evolution and host range expansion.</title>
        <authorList>
            <person name="Wyka S.A."/>
            <person name="Mondo S.J."/>
            <person name="Liu M."/>
            <person name="Dettman J."/>
            <person name="Nalam V."/>
            <person name="Broders K.D."/>
        </authorList>
    </citation>
    <scope>NUCLEOTIDE SEQUENCE</scope>
    <source>
        <strain evidence="7">CCC 602</strain>
    </source>
</reference>
<dbReference type="OrthoDB" id="10016252at2759"/>